<organism evidence="2 3">
    <name type="scientific">Plectosphaerella cucumerina</name>
    <dbReference type="NCBI Taxonomy" id="40658"/>
    <lineage>
        <taxon>Eukaryota</taxon>
        <taxon>Fungi</taxon>
        <taxon>Dikarya</taxon>
        <taxon>Ascomycota</taxon>
        <taxon>Pezizomycotina</taxon>
        <taxon>Sordariomycetes</taxon>
        <taxon>Hypocreomycetidae</taxon>
        <taxon>Glomerellales</taxon>
        <taxon>Plectosphaerellaceae</taxon>
        <taxon>Plectosphaerella</taxon>
    </lineage>
</organism>
<evidence type="ECO:0000313" key="2">
    <source>
        <dbReference type="EMBL" id="KAH7375880.1"/>
    </source>
</evidence>
<keyword evidence="3" id="KW-1185">Reference proteome</keyword>
<dbReference type="Proteomes" id="UP000813385">
    <property type="component" value="Unassembled WGS sequence"/>
</dbReference>
<name>A0A8K0TPX3_9PEZI</name>
<evidence type="ECO:0000256" key="1">
    <source>
        <dbReference type="SAM" id="MobiDB-lite"/>
    </source>
</evidence>
<dbReference type="AlphaFoldDB" id="A0A8K0TPX3"/>
<comment type="caution">
    <text evidence="2">The sequence shown here is derived from an EMBL/GenBank/DDBJ whole genome shotgun (WGS) entry which is preliminary data.</text>
</comment>
<gene>
    <name evidence="2" type="ORF">B0T11DRAFT_14519</name>
</gene>
<sequence>MIRSLSSRLRSRGIVGPALVWNGPDPFVATLRKFVISKSLVPSPGPGPGHGLDPLRRLARQTGNIVDAATGPRCRLFARIEAPLQQCFNVQSRADAPRALGWLCCTLPRRLSILRGCLVTRKLKCRIRSHPPTCQHHQHRCSSIVFTSTSCQRDTDLTTWHSAPSSRTRDCSSEPDATPPALDRQSVASSDVHVASRDVRGTRPRVCNAFPHVLNIALQSATCKTCRSTCTFPMAPTADPLPSPPSPPFPKGSCAALPLVRATFQSLARWASACAPSRRGDFPETCRRRAQRVGLAKAEASSLPTAMFVSRGLEETEGESKLAGWSGPSGTRARNKDVVVVVVEVTGTRNQHLVPQPPRCFS</sequence>
<reference evidence="2" key="1">
    <citation type="journal article" date="2021" name="Nat. Commun.">
        <title>Genetic determinants of endophytism in the Arabidopsis root mycobiome.</title>
        <authorList>
            <person name="Mesny F."/>
            <person name="Miyauchi S."/>
            <person name="Thiergart T."/>
            <person name="Pickel B."/>
            <person name="Atanasova L."/>
            <person name="Karlsson M."/>
            <person name="Huettel B."/>
            <person name="Barry K.W."/>
            <person name="Haridas S."/>
            <person name="Chen C."/>
            <person name="Bauer D."/>
            <person name="Andreopoulos W."/>
            <person name="Pangilinan J."/>
            <person name="LaButti K."/>
            <person name="Riley R."/>
            <person name="Lipzen A."/>
            <person name="Clum A."/>
            <person name="Drula E."/>
            <person name="Henrissat B."/>
            <person name="Kohler A."/>
            <person name="Grigoriev I.V."/>
            <person name="Martin F.M."/>
            <person name="Hacquard S."/>
        </authorList>
    </citation>
    <scope>NUCLEOTIDE SEQUENCE</scope>
    <source>
        <strain evidence="2">MPI-CAGE-AT-0016</strain>
    </source>
</reference>
<feature type="region of interest" description="Disordered" evidence="1">
    <location>
        <begin position="157"/>
        <end position="196"/>
    </location>
</feature>
<feature type="compositionally biased region" description="Polar residues" evidence="1">
    <location>
        <begin position="157"/>
        <end position="166"/>
    </location>
</feature>
<protein>
    <submittedName>
        <fullName evidence="2">Uncharacterized protein</fullName>
    </submittedName>
</protein>
<accession>A0A8K0TPX3</accession>
<dbReference type="EMBL" id="JAGPXD010000001">
    <property type="protein sequence ID" value="KAH7375880.1"/>
    <property type="molecule type" value="Genomic_DNA"/>
</dbReference>
<proteinExistence type="predicted"/>
<evidence type="ECO:0000313" key="3">
    <source>
        <dbReference type="Proteomes" id="UP000813385"/>
    </source>
</evidence>